<organism evidence="1 2">
    <name type="scientific">Daphnia magna</name>
    <dbReference type="NCBI Taxonomy" id="35525"/>
    <lineage>
        <taxon>Eukaryota</taxon>
        <taxon>Metazoa</taxon>
        <taxon>Ecdysozoa</taxon>
        <taxon>Arthropoda</taxon>
        <taxon>Crustacea</taxon>
        <taxon>Branchiopoda</taxon>
        <taxon>Diplostraca</taxon>
        <taxon>Cladocera</taxon>
        <taxon>Anomopoda</taxon>
        <taxon>Daphniidae</taxon>
        <taxon>Daphnia</taxon>
    </lineage>
</organism>
<reference evidence="1 2" key="1">
    <citation type="submission" date="2016-03" db="EMBL/GenBank/DDBJ databases">
        <title>EvidentialGene: Evidence-directed Construction of Genes on Genomes.</title>
        <authorList>
            <person name="Gilbert D.G."/>
            <person name="Choi J.-H."/>
            <person name="Mockaitis K."/>
            <person name="Colbourne J."/>
            <person name="Pfrender M."/>
        </authorList>
    </citation>
    <scope>NUCLEOTIDE SEQUENCE [LARGE SCALE GENOMIC DNA]</scope>
    <source>
        <strain evidence="1 2">Xinb3</strain>
        <tissue evidence="1">Complete organism</tissue>
    </source>
</reference>
<name>A0A162BRE4_9CRUS</name>
<feature type="non-terminal residue" evidence="1">
    <location>
        <position position="1"/>
    </location>
</feature>
<gene>
    <name evidence="1" type="ORF">APZ42_009082</name>
</gene>
<dbReference type="Gene3D" id="2.60.40.640">
    <property type="match status" value="1"/>
</dbReference>
<evidence type="ECO:0000313" key="2">
    <source>
        <dbReference type="Proteomes" id="UP000076858"/>
    </source>
</evidence>
<evidence type="ECO:0000313" key="1">
    <source>
        <dbReference type="EMBL" id="KZR96530.1"/>
    </source>
</evidence>
<dbReference type="Proteomes" id="UP000076858">
    <property type="component" value="Unassembled WGS sequence"/>
</dbReference>
<comment type="caution">
    <text evidence="1">The sequence shown here is derived from an EMBL/GenBank/DDBJ whole genome shotgun (WGS) entry which is preliminary data.</text>
</comment>
<dbReference type="STRING" id="35525.A0A162BRE4"/>
<proteinExistence type="predicted"/>
<dbReference type="OrthoDB" id="10263384at2759"/>
<dbReference type="InterPro" id="IPR014752">
    <property type="entry name" value="Arrestin-like_C"/>
</dbReference>
<protein>
    <submittedName>
        <fullName evidence="1">Down Syndrome critical region protein 3 protein</fullName>
    </submittedName>
</protein>
<keyword evidence="2" id="KW-1185">Reference proteome</keyword>
<dbReference type="AlphaFoldDB" id="A0A162BRE4"/>
<dbReference type="EMBL" id="LRGB01024621">
    <property type="protein sequence ID" value="KZR96530.1"/>
    <property type="molecule type" value="Genomic_DNA"/>
</dbReference>
<sequence>SLVCSIFNPFTGEIAIEACDEKIKSIEVQLVRVETCGCADGYSKDGNNF</sequence>
<accession>A0A162BRE4</accession>